<evidence type="ECO:0000313" key="1">
    <source>
        <dbReference type="EMBL" id="SKM68689.1"/>
    </source>
</evidence>
<evidence type="ECO:0008006" key="3">
    <source>
        <dbReference type="Google" id="ProtNLM"/>
    </source>
</evidence>
<dbReference type="AlphaFoldDB" id="A0A1T8SKA8"/>
<dbReference type="EMBL" id="FVGW01000012">
    <property type="protein sequence ID" value="SKM68689.1"/>
    <property type="molecule type" value="Genomic_DNA"/>
</dbReference>
<organism evidence="1 2">
    <name type="scientific">Mycobacteroides abscessus subsp. massiliense</name>
    <dbReference type="NCBI Taxonomy" id="1962118"/>
    <lineage>
        <taxon>Bacteria</taxon>
        <taxon>Bacillati</taxon>
        <taxon>Actinomycetota</taxon>
        <taxon>Actinomycetes</taxon>
        <taxon>Mycobacteriales</taxon>
        <taxon>Mycobacteriaceae</taxon>
        <taxon>Mycobacteroides</taxon>
        <taxon>Mycobacteroides abscessus</taxon>
    </lineage>
</organism>
<protein>
    <recommendedName>
        <fullName evidence="3">Bacteriophage protein</fullName>
    </recommendedName>
</protein>
<dbReference type="Proteomes" id="UP000190074">
    <property type="component" value="Unassembled WGS sequence"/>
</dbReference>
<proteinExistence type="predicted"/>
<sequence>MTSFPLPFKCEQHAYIPGADNSHGNPDAQWAEPVERDCFWWDPDSTETPTPPTAGTRALADRYLAVDAAVAVDHRDKFTVNGQEFTVTGLAQDFNHGPFGFSPDRLVIELKWVG</sequence>
<name>A0A1T8SKA8_9MYCO</name>
<accession>A0A1T8SKA8</accession>
<dbReference type="RefSeq" id="WP_074270268.1">
    <property type="nucleotide sequence ID" value="NZ_FVGW01000012.1"/>
</dbReference>
<evidence type="ECO:0000313" key="2">
    <source>
        <dbReference type="Proteomes" id="UP000190074"/>
    </source>
</evidence>
<gene>
    <name evidence="1" type="ORF">SAMEA2259716_04789</name>
</gene>
<reference evidence="1 2" key="1">
    <citation type="submission" date="2016-11" db="EMBL/GenBank/DDBJ databases">
        <authorList>
            <consortium name="Pathogen Informatics"/>
        </authorList>
    </citation>
    <scope>NUCLEOTIDE SEQUENCE [LARGE SCALE GENOMIC DNA]</scope>
    <source>
        <strain evidence="1 2">911</strain>
    </source>
</reference>